<dbReference type="RefSeq" id="WP_117402878.1">
    <property type="nucleotide sequence ID" value="NZ_QVNQ01000009.1"/>
</dbReference>
<organism evidence="1 2">
    <name type="scientific">Actinomadura spongiicola</name>
    <dbReference type="NCBI Taxonomy" id="2303421"/>
    <lineage>
        <taxon>Bacteria</taxon>
        <taxon>Bacillati</taxon>
        <taxon>Actinomycetota</taxon>
        <taxon>Actinomycetes</taxon>
        <taxon>Streptosporangiales</taxon>
        <taxon>Thermomonosporaceae</taxon>
        <taxon>Actinomadura</taxon>
    </lineage>
</organism>
<comment type="caution">
    <text evidence="1">The sequence shown here is derived from an EMBL/GenBank/DDBJ whole genome shotgun (WGS) entry which is preliminary data.</text>
</comment>
<gene>
    <name evidence="1" type="ORF">D0T12_27230</name>
</gene>
<dbReference type="OrthoDB" id="3475695at2"/>
<dbReference type="EMBL" id="QVNQ01000009">
    <property type="protein sequence ID" value="RFS82493.1"/>
    <property type="molecule type" value="Genomic_DNA"/>
</dbReference>
<evidence type="ECO:0000313" key="1">
    <source>
        <dbReference type="EMBL" id="RFS82493.1"/>
    </source>
</evidence>
<evidence type="ECO:0000313" key="2">
    <source>
        <dbReference type="Proteomes" id="UP000262882"/>
    </source>
</evidence>
<dbReference type="Proteomes" id="UP000262882">
    <property type="component" value="Unassembled WGS sequence"/>
</dbReference>
<protein>
    <submittedName>
        <fullName evidence="1">Uncharacterized protein</fullName>
    </submittedName>
</protein>
<accession>A0A372GBR5</accession>
<dbReference type="AlphaFoldDB" id="A0A372GBR5"/>
<reference evidence="1 2" key="1">
    <citation type="submission" date="2018-08" db="EMBL/GenBank/DDBJ databases">
        <title>Actinomadura spongicola sp. nov., isolated from marine sponge Leucetta chagosensis.</title>
        <authorList>
            <person name="Li L."/>
            <person name="Lin H.W."/>
        </authorList>
    </citation>
    <scope>NUCLEOTIDE SEQUENCE [LARGE SCALE GENOMIC DNA]</scope>
    <source>
        <strain evidence="1 2">LHW52907</strain>
    </source>
</reference>
<keyword evidence="2" id="KW-1185">Reference proteome</keyword>
<proteinExistence type="predicted"/>
<sequence>MKITDEHVATLRAQLSGDTDEYARRLDELVSTETQATYTTLITAAFFEAVDRRFVINGKTAGDREIIDFVATKREINPIAAERLDPVIAEQVLAHALGKGSIPGDIDSDTLMETQVLLLAALIGEADLSESELEAFLAKARAEADEHLD</sequence>
<name>A0A372GBR5_9ACTN</name>